<sequence>MDEVEVKVRTTLARVVPPGVDVPALPADADLVEDVGLDSLRVVALLTGIEDELGVECEPDLLDEPGRRSVRALVEHLSPLVADARGDAARAAGTGDDALRSATVEAEPLVR</sequence>
<name>A0ABY5KCC3_9CELL</name>
<feature type="domain" description="Carrier" evidence="4">
    <location>
        <begin position="1"/>
        <end position="81"/>
    </location>
</feature>
<evidence type="ECO:0000256" key="2">
    <source>
        <dbReference type="ARBA" id="ARBA00022553"/>
    </source>
</evidence>
<dbReference type="PROSITE" id="PS50075">
    <property type="entry name" value="CARRIER"/>
    <property type="match status" value="1"/>
</dbReference>
<evidence type="ECO:0000313" key="6">
    <source>
        <dbReference type="Proteomes" id="UP001317322"/>
    </source>
</evidence>
<dbReference type="SUPFAM" id="SSF47336">
    <property type="entry name" value="ACP-like"/>
    <property type="match status" value="1"/>
</dbReference>
<dbReference type="Pfam" id="PF00550">
    <property type="entry name" value="PP-binding"/>
    <property type="match status" value="1"/>
</dbReference>
<gene>
    <name evidence="5" type="ORF">NP075_08630</name>
</gene>
<keyword evidence="2" id="KW-0597">Phosphoprotein</keyword>
<dbReference type="Proteomes" id="UP001317322">
    <property type="component" value="Chromosome"/>
</dbReference>
<dbReference type="Gene3D" id="1.10.1200.10">
    <property type="entry name" value="ACP-like"/>
    <property type="match status" value="1"/>
</dbReference>
<dbReference type="RefSeq" id="WP_227562797.1">
    <property type="nucleotide sequence ID" value="NZ_CP101989.1"/>
</dbReference>
<organism evidence="5 6">
    <name type="scientific">Cellulomonas wangsupingiae</name>
    <dbReference type="NCBI Taxonomy" id="2968085"/>
    <lineage>
        <taxon>Bacteria</taxon>
        <taxon>Bacillati</taxon>
        <taxon>Actinomycetota</taxon>
        <taxon>Actinomycetes</taxon>
        <taxon>Micrococcales</taxon>
        <taxon>Cellulomonadaceae</taxon>
        <taxon>Cellulomonas</taxon>
    </lineage>
</organism>
<evidence type="ECO:0000313" key="5">
    <source>
        <dbReference type="EMBL" id="UUI66745.1"/>
    </source>
</evidence>
<evidence type="ECO:0000259" key="4">
    <source>
        <dbReference type="PROSITE" id="PS50075"/>
    </source>
</evidence>
<keyword evidence="6" id="KW-1185">Reference proteome</keyword>
<protein>
    <submittedName>
        <fullName evidence="5">Acyl carrier protein</fullName>
    </submittedName>
</protein>
<dbReference type="InterPro" id="IPR009081">
    <property type="entry name" value="PP-bd_ACP"/>
</dbReference>
<keyword evidence="1" id="KW-0596">Phosphopantetheine</keyword>
<reference evidence="5 6" key="1">
    <citation type="submission" date="2022-07" db="EMBL/GenBank/DDBJ databases">
        <title>Novel species in genus cellulomonas.</title>
        <authorList>
            <person name="Ye L."/>
        </authorList>
    </citation>
    <scope>NUCLEOTIDE SEQUENCE [LARGE SCALE GENOMIC DNA]</scope>
    <source>
        <strain evidence="6">zg-Y908</strain>
    </source>
</reference>
<dbReference type="InterPro" id="IPR036736">
    <property type="entry name" value="ACP-like_sf"/>
</dbReference>
<evidence type="ECO:0000256" key="3">
    <source>
        <dbReference type="SAM" id="MobiDB-lite"/>
    </source>
</evidence>
<dbReference type="EMBL" id="CP101989">
    <property type="protein sequence ID" value="UUI66745.1"/>
    <property type="molecule type" value="Genomic_DNA"/>
</dbReference>
<accession>A0ABY5KCC3</accession>
<proteinExistence type="predicted"/>
<dbReference type="PROSITE" id="PS00012">
    <property type="entry name" value="PHOSPHOPANTETHEINE"/>
    <property type="match status" value="1"/>
</dbReference>
<evidence type="ECO:0000256" key="1">
    <source>
        <dbReference type="ARBA" id="ARBA00022450"/>
    </source>
</evidence>
<dbReference type="InterPro" id="IPR006162">
    <property type="entry name" value="Ppantetheine_attach_site"/>
</dbReference>
<feature type="region of interest" description="Disordered" evidence="3">
    <location>
        <begin position="88"/>
        <end position="111"/>
    </location>
</feature>